<dbReference type="EMBL" id="CP036275">
    <property type="protein sequence ID" value="QDU41166.1"/>
    <property type="molecule type" value="Genomic_DNA"/>
</dbReference>
<feature type="signal peptide" evidence="1">
    <location>
        <begin position="1"/>
        <end position="25"/>
    </location>
</feature>
<protein>
    <recommendedName>
        <fullName evidence="4">DUF4380 domain-containing protein</fullName>
    </recommendedName>
</protein>
<reference evidence="2 3" key="1">
    <citation type="submission" date="2019-02" db="EMBL/GenBank/DDBJ databases">
        <title>Deep-cultivation of Planctomycetes and their phenomic and genomic characterization uncovers novel biology.</title>
        <authorList>
            <person name="Wiegand S."/>
            <person name="Jogler M."/>
            <person name="Boedeker C."/>
            <person name="Pinto D."/>
            <person name="Vollmers J."/>
            <person name="Rivas-Marin E."/>
            <person name="Kohn T."/>
            <person name="Peeters S.H."/>
            <person name="Heuer A."/>
            <person name="Rast P."/>
            <person name="Oberbeckmann S."/>
            <person name="Bunk B."/>
            <person name="Jeske O."/>
            <person name="Meyerdierks A."/>
            <person name="Storesund J.E."/>
            <person name="Kallscheuer N."/>
            <person name="Luecker S."/>
            <person name="Lage O.M."/>
            <person name="Pohl T."/>
            <person name="Merkel B.J."/>
            <person name="Hornburger P."/>
            <person name="Mueller R.-W."/>
            <person name="Bruemmer F."/>
            <person name="Labrenz M."/>
            <person name="Spormann A.M."/>
            <person name="Op den Camp H."/>
            <person name="Overmann J."/>
            <person name="Amann R."/>
            <person name="Jetten M.S.M."/>
            <person name="Mascher T."/>
            <person name="Medema M.H."/>
            <person name="Devos D.P."/>
            <person name="Kaster A.-K."/>
            <person name="Ovreas L."/>
            <person name="Rohde M."/>
            <person name="Galperin M.Y."/>
            <person name="Jogler C."/>
        </authorList>
    </citation>
    <scope>NUCLEOTIDE SEQUENCE [LARGE SCALE GENOMIC DNA]</scope>
    <source>
        <strain evidence="2 3">Mal4</strain>
    </source>
</reference>
<sequence length="338" mass="37854" precursor="true">MLHRTSVASLLVVTLTFLLPAPARCEEEGARVISYYGYDDCILLENNQARVVLCPAAGGRVLEYSTDGKNALYLPPGNEGWTYEPGKRGGNMTAGRFDVGPEQTIPRHPQLWAGRWDGEIVGPRAARLTSVKDDATGIRLIREFVLDDNSTFLACAQTIENVSDETVEYCHWSRTFAVGGGICVIPLTEPSRFPNHYVMYESSSTMNFRPEDPNIRRRDGFLEILAAPKHPKLGMDTKAGWFAYLMPNDLMFVKRFPVYEDRVYNEVAALTMSIWYPDRPMCELEPIGPREKLEPGDSATFVESWGLLPRAFPKEGDQVDLQAVAGQVQQALKEADRD</sequence>
<keyword evidence="3" id="KW-1185">Reference proteome</keyword>
<feature type="chain" id="PRO_5021784048" description="DUF4380 domain-containing protein" evidence="1">
    <location>
        <begin position="26"/>
        <end position="338"/>
    </location>
</feature>
<evidence type="ECO:0000313" key="3">
    <source>
        <dbReference type="Proteomes" id="UP000320496"/>
    </source>
</evidence>
<proteinExistence type="predicted"/>
<organism evidence="2 3">
    <name type="scientific">Maioricimonas rarisocia</name>
    <dbReference type="NCBI Taxonomy" id="2528026"/>
    <lineage>
        <taxon>Bacteria</taxon>
        <taxon>Pseudomonadati</taxon>
        <taxon>Planctomycetota</taxon>
        <taxon>Planctomycetia</taxon>
        <taxon>Planctomycetales</taxon>
        <taxon>Planctomycetaceae</taxon>
        <taxon>Maioricimonas</taxon>
    </lineage>
</organism>
<dbReference type="Proteomes" id="UP000320496">
    <property type="component" value="Chromosome"/>
</dbReference>
<evidence type="ECO:0000256" key="1">
    <source>
        <dbReference type="SAM" id="SignalP"/>
    </source>
</evidence>
<dbReference type="RefSeq" id="WP_145372374.1">
    <property type="nucleotide sequence ID" value="NZ_CP036275.1"/>
</dbReference>
<name>A0A517ZFB9_9PLAN</name>
<keyword evidence="1" id="KW-0732">Signal</keyword>
<dbReference type="AlphaFoldDB" id="A0A517ZFB9"/>
<dbReference type="OrthoDB" id="184858at2"/>
<evidence type="ECO:0000313" key="2">
    <source>
        <dbReference type="EMBL" id="QDU41166.1"/>
    </source>
</evidence>
<accession>A0A517ZFB9</accession>
<evidence type="ECO:0008006" key="4">
    <source>
        <dbReference type="Google" id="ProtNLM"/>
    </source>
</evidence>
<gene>
    <name evidence="2" type="ORF">Mal4_55310</name>
</gene>
<dbReference type="KEGG" id="mri:Mal4_55310"/>